<evidence type="ECO:0000313" key="1">
    <source>
        <dbReference type="EMBL" id="KAK3051504.1"/>
    </source>
</evidence>
<dbReference type="EMBL" id="JAWDJW010010049">
    <property type="protein sequence ID" value="KAK3051504.1"/>
    <property type="molecule type" value="Genomic_DNA"/>
</dbReference>
<dbReference type="Proteomes" id="UP001186974">
    <property type="component" value="Unassembled WGS sequence"/>
</dbReference>
<feature type="non-terminal residue" evidence="1">
    <location>
        <position position="171"/>
    </location>
</feature>
<gene>
    <name evidence="1" type="ORF">LTS18_012421</name>
</gene>
<organism evidence="1 2">
    <name type="scientific">Coniosporium uncinatum</name>
    <dbReference type="NCBI Taxonomy" id="93489"/>
    <lineage>
        <taxon>Eukaryota</taxon>
        <taxon>Fungi</taxon>
        <taxon>Dikarya</taxon>
        <taxon>Ascomycota</taxon>
        <taxon>Pezizomycotina</taxon>
        <taxon>Dothideomycetes</taxon>
        <taxon>Dothideomycetes incertae sedis</taxon>
        <taxon>Coniosporium</taxon>
    </lineage>
</organism>
<evidence type="ECO:0000313" key="2">
    <source>
        <dbReference type="Proteomes" id="UP001186974"/>
    </source>
</evidence>
<sequence length="171" mass="19456">MVLKLISATPSPYARKVRIVLAEKNIAFELQTEVPWDRTTKTPEYNPLEKLPVLIDTDTGEAVYESHFILEWLEARYPPPQYKAIFPAEIEKALFAKQVQVISDGMCDACVLMFFEKQREAPSSDWMGRQLRKVQGGLKQLNNWVGEKEFLVDDQFGLADIAAGSVLGYMK</sequence>
<accession>A0ACC3CXK2</accession>
<reference evidence="1" key="1">
    <citation type="submission" date="2024-09" db="EMBL/GenBank/DDBJ databases">
        <title>Black Yeasts Isolated from many extreme environments.</title>
        <authorList>
            <person name="Coleine C."/>
            <person name="Stajich J.E."/>
            <person name="Selbmann L."/>
        </authorList>
    </citation>
    <scope>NUCLEOTIDE SEQUENCE</scope>
    <source>
        <strain evidence="1">CCFEE 5737</strain>
    </source>
</reference>
<name>A0ACC3CXK2_9PEZI</name>
<protein>
    <submittedName>
        <fullName evidence="1">Uncharacterized protein</fullName>
    </submittedName>
</protein>
<keyword evidence="2" id="KW-1185">Reference proteome</keyword>
<comment type="caution">
    <text evidence="1">The sequence shown here is derived from an EMBL/GenBank/DDBJ whole genome shotgun (WGS) entry which is preliminary data.</text>
</comment>
<proteinExistence type="predicted"/>